<evidence type="ECO:0000256" key="1">
    <source>
        <dbReference type="SAM" id="MobiDB-lite"/>
    </source>
</evidence>
<proteinExistence type="predicted"/>
<feature type="compositionally biased region" description="Gly residues" evidence="1">
    <location>
        <begin position="701"/>
        <end position="710"/>
    </location>
</feature>
<dbReference type="GO" id="GO:0004534">
    <property type="term" value="F:5'-3' RNA exonuclease activity"/>
    <property type="evidence" value="ECO:0007669"/>
    <property type="project" value="TreeGrafter"/>
</dbReference>
<evidence type="ECO:0000313" key="4">
    <source>
        <dbReference type="Proteomes" id="UP000284403"/>
    </source>
</evidence>
<reference evidence="3 4" key="1">
    <citation type="journal article" date="2018" name="BMC Genomics">
        <title>Genomic comparison of Trypanosoma conorhini and Trypanosoma rangeli to Trypanosoma cruzi strains of high and low virulence.</title>
        <authorList>
            <person name="Bradwell K.R."/>
            <person name="Koparde V.N."/>
            <person name="Matveyev A.V."/>
            <person name="Serrano M.G."/>
            <person name="Alves J.M."/>
            <person name="Parikh H."/>
            <person name="Huang B."/>
            <person name="Lee V."/>
            <person name="Espinosa-Alvarez O."/>
            <person name="Ortiz P.A."/>
            <person name="Costa-Martins A.G."/>
            <person name="Teixeira M.M."/>
            <person name="Buck G.A."/>
        </authorList>
    </citation>
    <scope>NUCLEOTIDE SEQUENCE [LARGE SCALE GENOMIC DNA]</scope>
    <source>
        <strain evidence="3 4">025E</strain>
    </source>
</reference>
<dbReference type="GO" id="GO:0005634">
    <property type="term" value="C:nucleus"/>
    <property type="evidence" value="ECO:0007669"/>
    <property type="project" value="TreeGrafter"/>
</dbReference>
<dbReference type="Proteomes" id="UP000284403">
    <property type="component" value="Unassembled WGS sequence"/>
</dbReference>
<dbReference type="AlphaFoldDB" id="A0A3R7L1N2"/>
<dbReference type="RefSeq" id="XP_029228776.1">
    <property type="nucleotide sequence ID" value="XM_029371132.1"/>
</dbReference>
<feature type="compositionally biased region" description="Polar residues" evidence="1">
    <location>
        <begin position="558"/>
        <end position="573"/>
    </location>
</feature>
<feature type="compositionally biased region" description="Polar residues" evidence="1">
    <location>
        <begin position="612"/>
        <end position="631"/>
    </location>
</feature>
<evidence type="ECO:0000313" key="3">
    <source>
        <dbReference type="EMBL" id="RNF19285.1"/>
    </source>
</evidence>
<dbReference type="Gene3D" id="3.40.50.12390">
    <property type="match status" value="1"/>
</dbReference>
<dbReference type="OrthoDB" id="372487at2759"/>
<gene>
    <name evidence="3" type="ORF">Tco025E_04220</name>
</gene>
<evidence type="ECO:0000259" key="2">
    <source>
        <dbReference type="Pfam" id="PF03159"/>
    </source>
</evidence>
<dbReference type="InterPro" id="IPR004859">
    <property type="entry name" value="Xrn1_N"/>
</dbReference>
<dbReference type="InterPro" id="IPR027073">
    <property type="entry name" value="5_3_exoribonuclease"/>
</dbReference>
<feature type="region of interest" description="Disordered" evidence="1">
    <location>
        <begin position="699"/>
        <end position="816"/>
    </location>
</feature>
<feature type="compositionally biased region" description="Basic and acidic residues" evidence="1">
    <location>
        <begin position="749"/>
        <end position="760"/>
    </location>
</feature>
<dbReference type="PANTHER" id="PTHR12341:SF73">
    <property type="entry name" value="XRN1 N-TERMINAL DOMAIN-CONTAINING PROTEIN"/>
    <property type="match status" value="1"/>
</dbReference>
<feature type="domain" description="Xrn1 N-terminal" evidence="2">
    <location>
        <begin position="50"/>
        <end position="234"/>
    </location>
</feature>
<dbReference type="PANTHER" id="PTHR12341">
    <property type="entry name" value="5'-&gt;3' EXORIBONUCLEASE"/>
    <property type="match status" value="1"/>
</dbReference>
<comment type="caution">
    <text evidence="3">The sequence shown here is derived from an EMBL/GenBank/DDBJ whole genome shotgun (WGS) entry which is preliminary data.</text>
</comment>
<feature type="compositionally biased region" description="Basic residues" evidence="1">
    <location>
        <begin position="806"/>
        <end position="816"/>
    </location>
</feature>
<accession>A0A3R7L1N2</accession>
<dbReference type="EMBL" id="MKKU01000210">
    <property type="protein sequence ID" value="RNF19285.1"/>
    <property type="molecule type" value="Genomic_DNA"/>
</dbReference>
<organism evidence="3 4">
    <name type="scientific">Trypanosoma conorhini</name>
    <dbReference type="NCBI Taxonomy" id="83891"/>
    <lineage>
        <taxon>Eukaryota</taxon>
        <taxon>Discoba</taxon>
        <taxon>Euglenozoa</taxon>
        <taxon>Kinetoplastea</taxon>
        <taxon>Metakinetoplastina</taxon>
        <taxon>Trypanosomatida</taxon>
        <taxon>Trypanosomatidae</taxon>
        <taxon>Trypanosoma</taxon>
    </lineage>
</organism>
<protein>
    <recommendedName>
        <fullName evidence="2">Xrn1 N-terminal domain-containing protein</fullName>
    </recommendedName>
</protein>
<name>A0A3R7L1N2_9TRYP</name>
<keyword evidence="4" id="KW-1185">Reference proteome</keyword>
<dbReference type="GeneID" id="40317831"/>
<sequence>MGVLGLRKFIEASSCTKFLPEIAPEAAAPASARSGEATQAACHPALSSSPAAAPQADHVLVDLNCVIHACFGRGASTTTKREVVQAVLEQLRVLLTLVVVPRLSLTICIDGPAPYAKLQTQRLRRRRLALLDTGGAQQLTSLAVTPGSLFLVELENALAAQFKLRGGRGFLPHFVPVFLHGSTAAGEGEAKIARALAHLATAALPRGGRYDPNHTVVVVGNDIDLALTCLGATQYHNLFVVGPSAMQLISVSEMLYRWLRGGTQAAGEFRLTAQELASVRVDFVFLFLLNGGDHYAGVGDVAHVLWRRYRTVRAAAMQRRLVAPDLTSVDVAFLADVLQAADYGGGCEAEVGVELLRAALWSLYTTVTGVCPDYRYVPAPASPHLNHLRAAVVHCLKQHRGIRIRPRRDSAGPLTPLETFVALMPTEAALPSGVAQALRSSRRYDPIAQQLLTSNDAAAVAAAAKQAVAAAGDCLTLSEQCLREFTSPVQLNVLQPPRRLSRHEQHRMLATKGRIEREEPIPLVTHVTLPETFSYVDAMYPPYVKELLFSSPFDAATAGSSSSPGNHGVTGTLQPFAPNSVREPRRRLRGRRGGGGSGAELRRIPVHVQPSEEVSATQQMQRTLEATSSLQKPEGRDKKTLRRLKKRLNAQRQLGEKQLRCEESDAEARRHMLRRNDEAFLAELQRFLGEEGGVRQLLLDDGGGAAGGGGRQKDATRGRRKKAPAAAAKATLRGRKRGRESTDASPAKRGSEGGGRRESPNGEPTGVKRRRRDGSRTVPHNHTAAAAGDRPAKPPAGTKKKEGEKKQKKKGAANAQ</sequence>
<dbReference type="GO" id="GO:0000956">
    <property type="term" value="P:nuclear-transcribed mRNA catabolic process"/>
    <property type="evidence" value="ECO:0007669"/>
    <property type="project" value="TreeGrafter"/>
</dbReference>
<feature type="region of interest" description="Disordered" evidence="1">
    <location>
        <begin position="556"/>
        <end position="640"/>
    </location>
</feature>
<dbReference type="GO" id="GO:0003723">
    <property type="term" value="F:RNA binding"/>
    <property type="evidence" value="ECO:0007669"/>
    <property type="project" value="TreeGrafter"/>
</dbReference>
<dbReference type="Pfam" id="PF03159">
    <property type="entry name" value="XRN_N"/>
    <property type="match status" value="1"/>
</dbReference>